<comment type="caution">
    <text evidence="2">The sequence shown here is derived from an EMBL/GenBank/DDBJ whole genome shotgun (WGS) entry which is preliminary data.</text>
</comment>
<keyword evidence="1" id="KW-0732">Signal</keyword>
<dbReference type="Proteomes" id="UP000517753">
    <property type="component" value="Unassembled WGS sequence"/>
</dbReference>
<keyword evidence="3" id="KW-1185">Reference proteome</keyword>
<sequence>MRFVHIVALGCAWSAAAGAQDRPADMVVPAHTEIAFRLNEEVSSQRARVGQVVPVSVARDVIVDGMVLIPRGTAGTGVVTGRTGKGAFGKSGKVDIALRSVAIAGRPVAIAGRFHAAGEGRAGETIGSILVGGVVAGAFVTGRHAVFEEGREFVAFTTESATVPQSAVRKASPAPLVAYAGTVPAPVLRYATTGPMPAPAVQLVDLEDTTFASSPRYDTMRRLERRIAQAQPVRGGDRRQGWTISD</sequence>
<gene>
    <name evidence="2" type="ORF">HD841_003464</name>
</gene>
<feature type="signal peptide" evidence="1">
    <location>
        <begin position="1"/>
        <end position="19"/>
    </location>
</feature>
<accession>A0A7Y9FQV9</accession>
<dbReference type="EMBL" id="JACCBY010000006">
    <property type="protein sequence ID" value="NYD91648.1"/>
    <property type="molecule type" value="Genomic_DNA"/>
</dbReference>
<dbReference type="RefSeq" id="WP_179510065.1">
    <property type="nucleotide sequence ID" value="NZ_JACCBY010000006.1"/>
</dbReference>
<proteinExistence type="predicted"/>
<feature type="chain" id="PRO_5031308295" evidence="1">
    <location>
        <begin position="20"/>
        <end position="246"/>
    </location>
</feature>
<name>A0A7Y9FQV9_9SPHN</name>
<dbReference type="AlphaFoldDB" id="A0A7Y9FQV9"/>
<protein>
    <submittedName>
        <fullName evidence="2">Uncharacterized protein</fullName>
    </submittedName>
</protein>
<organism evidence="2 3">
    <name type="scientific">Sphingomonas melonis</name>
    <dbReference type="NCBI Taxonomy" id="152682"/>
    <lineage>
        <taxon>Bacteria</taxon>
        <taxon>Pseudomonadati</taxon>
        <taxon>Pseudomonadota</taxon>
        <taxon>Alphaproteobacteria</taxon>
        <taxon>Sphingomonadales</taxon>
        <taxon>Sphingomonadaceae</taxon>
        <taxon>Sphingomonas</taxon>
    </lineage>
</organism>
<evidence type="ECO:0000313" key="3">
    <source>
        <dbReference type="Proteomes" id="UP000517753"/>
    </source>
</evidence>
<evidence type="ECO:0000256" key="1">
    <source>
        <dbReference type="SAM" id="SignalP"/>
    </source>
</evidence>
<reference evidence="2 3" key="1">
    <citation type="submission" date="2020-08" db="EMBL/GenBank/DDBJ databases">
        <title>The Agave Microbiome: Exploring the role of microbial communities in plant adaptations to desert environments.</title>
        <authorList>
            <person name="Partida-Martinez L.P."/>
        </authorList>
    </citation>
    <scope>NUCLEOTIDE SEQUENCE [LARGE SCALE GENOMIC DNA]</scope>
    <source>
        <strain evidence="2 3">AS2.3</strain>
    </source>
</reference>
<evidence type="ECO:0000313" key="2">
    <source>
        <dbReference type="EMBL" id="NYD91648.1"/>
    </source>
</evidence>